<organism evidence="3">
    <name type="scientific">Schizophyllum commune (strain H4-8 / FGSC 9210)</name>
    <name type="common">Split gill fungus</name>
    <dbReference type="NCBI Taxonomy" id="578458"/>
    <lineage>
        <taxon>Eukaryota</taxon>
        <taxon>Fungi</taxon>
        <taxon>Dikarya</taxon>
        <taxon>Basidiomycota</taxon>
        <taxon>Agaricomycotina</taxon>
        <taxon>Agaricomycetes</taxon>
        <taxon>Agaricomycetidae</taxon>
        <taxon>Agaricales</taxon>
        <taxon>Schizophyllaceae</taxon>
        <taxon>Schizophyllum</taxon>
    </lineage>
</organism>
<feature type="region of interest" description="Disordered" evidence="1">
    <location>
        <begin position="775"/>
        <end position="794"/>
    </location>
</feature>
<dbReference type="InParanoid" id="D8PZF0"/>
<dbReference type="VEuPathDB" id="FungiDB:SCHCODRAFT_02532107"/>
<sequence>MPPSIPEELLHDILEHLLDFPTDAEFFVLNGRRDAKNAARWRIADPALRDLSRRPPALLLVCKAWRRVGVPLLYRTAIIRSKGQAESLTHAITALYPERARFVRRLRLEGGFGMDAFKLLKATTRLTHLAINLHVFANESIIGLCRGLQLEHVNPTVLVLADTKENSKNRAKLVDTVTDQVPRWTKLESRPDANPRPIELTSTQMAVHLTCIEWHLGPYTTSIVRLLANAPALHTVVMPIDGRPPLNDIRILSRNRALGCLFFTSERTFANYYHMDANEINAVEAKIAEDPRLSSICVYDTEDGKAKRWVDSHEYHRNLYLADVARRKRVPSPEPTTYASPPPMHLQPLEVQQRIWLRIFDFVKPTSILSPTVVDVKPALLSCSRVCKMWRRLALPRVYANISLMWSYKTQHLAKSFEMNPQLGRYVRTLGLNNRLRDLKDDSRDGQIIDIDAVLGNVPNLRVLSAKCTDLTSDQRRQSDALRISWSRFTSLPQLSSGLTENVGVKIPKEYAPPAEGEGEQTQEDEHFPEGSAAATTAVDTAGDKKKPAQKELTVALGPLTPFRALRVLHFHGAAKLKFKDADVPNDIFPVLEDLKFMSCHTSFLRLFNLFELPRLRKLALHSSAQTCEDAGDFLERHGPKVEELDLAFFPTDTVLELCTAMRTLHVRERKPPSKYSAAGWRSKTLSVIHFTDEMPARIQAQRPWAPVLSTIDPSKVPKLKIMHMGLLWPTDERSISSNFWIPFAESLLQKGIEIRDQDNLPWIPRLRSHRELKRKIADMSESKHESDDFDDDE</sequence>
<gene>
    <name evidence="2" type="ORF">SCHCODRAFT_106715</name>
</gene>
<dbReference type="Proteomes" id="UP000007431">
    <property type="component" value="Unassembled WGS sequence"/>
</dbReference>
<proteinExistence type="predicted"/>
<feature type="region of interest" description="Disordered" evidence="1">
    <location>
        <begin position="510"/>
        <end position="530"/>
    </location>
</feature>
<reference evidence="2 3" key="1">
    <citation type="journal article" date="2010" name="Nat. Biotechnol.">
        <title>Genome sequence of the model mushroom Schizophyllum commune.</title>
        <authorList>
            <person name="Ohm R.A."/>
            <person name="de Jong J.F."/>
            <person name="Lugones L.G."/>
            <person name="Aerts A."/>
            <person name="Kothe E."/>
            <person name="Stajich J.E."/>
            <person name="de Vries R.P."/>
            <person name="Record E."/>
            <person name="Levasseur A."/>
            <person name="Baker S.E."/>
            <person name="Bartholomew K.A."/>
            <person name="Coutinho P.M."/>
            <person name="Erdmann S."/>
            <person name="Fowler T.J."/>
            <person name="Gathman A.C."/>
            <person name="Lombard V."/>
            <person name="Henrissat B."/>
            <person name="Knabe N."/>
            <person name="Kuees U."/>
            <person name="Lilly W.W."/>
            <person name="Lindquist E."/>
            <person name="Lucas S."/>
            <person name="Magnuson J.K."/>
            <person name="Piumi F."/>
            <person name="Raudaskoski M."/>
            <person name="Salamov A."/>
            <person name="Schmutz J."/>
            <person name="Schwarze F.W.M.R."/>
            <person name="vanKuyk P.A."/>
            <person name="Horton J.S."/>
            <person name="Grigoriev I.V."/>
            <person name="Woesten H.A.B."/>
        </authorList>
    </citation>
    <scope>NUCLEOTIDE SEQUENCE [LARGE SCALE GENOMIC DNA]</scope>
    <source>
        <strain evidence="3">H4-8 / FGSC 9210</strain>
    </source>
</reference>
<feature type="compositionally biased region" description="Basic and acidic residues" evidence="1">
    <location>
        <begin position="775"/>
        <end position="787"/>
    </location>
</feature>
<name>D8PZF0_SCHCM</name>
<keyword evidence="3" id="KW-1185">Reference proteome</keyword>
<dbReference type="AlphaFoldDB" id="D8PZF0"/>
<dbReference type="OMA" id="HLATHNI"/>
<evidence type="ECO:0000256" key="1">
    <source>
        <dbReference type="SAM" id="MobiDB-lite"/>
    </source>
</evidence>
<dbReference type="EMBL" id="GL377304">
    <property type="protein sequence ID" value="EFI98851.1"/>
    <property type="molecule type" value="Genomic_DNA"/>
</dbReference>
<evidence type="ECO:0000313" key="3">
    <source>
        <dbReference type="Proteomes" id="UP000007431"/>
    </source>
</evidence>
<dbReference type="HOGENOM" id="CLU_027521_0_0_1"/>
<protein>
    <submittedName>
        <fullName evidence="2">Uncharacterized protein</fullName>
    </submittedName>
</protein>
<accession>D8PZF0</accession>
<feature type="non-terminal residue" evidence="2">
    <location>
        <position position="794"/>
    </location>
</feature>
<evidence type="ECO:0000313" key="2">
    <source>
        <dbReference type="EMBL" id="EFI98851.1"/>
    </source>
</evidence>